<evidence type="ECO:0008006" key="3">
    <source>
        <dbReference type="Google" id="ProtNLM"/>
    </source>
</evidence>
<gene>
    <name evidence="1" type="ORF">HDK90DRAFT_506166</name>
</gene>
<sequence length="145" mass="16420">MASSSYASEYPPGVQFDPEFKKFFEDFYAVSDTPDIHDEYVKNFTDGATLVMASKKAVGKEEILQMRKGLWERVSVRKHYPLKIFPAGNNSDEVMLYGTVDYGLKAGGEAGLDWAARAHLVKEDGRVKMDYYQVYLDTGAQQQKK</sequence>
<accession>A0ABR1Z1U5</accession>
<dbReference type="SUPFAM" id="SSF54427">
    <property type="entry name" value="NTF2-like"/>
    <property type="match status" value="1"/>
</dbReference>
<dbReference type="EMBL" id="JBBWRZ010000001">
    <property type="protein sequence ID" value="KAK8246377.1"/>
    <property type="molecule type" value="Genomic_DNA"/>
</dbReference>
<dbReference type="InterPro" id="IPR032710">
    <property type="entry name" value="NTF2-like_dom_sf"/>
</dbReference>
<name>A0ABR1Z1U5_9PEZI</name>
<protein>
    <recommendedName>
        <fullName evidence="3">Fungal specific transcription protein</fullName>
    </recommendedName>
</protein>
<proteinExistence type="predicted"/>
<keyword evidence="2" id="KW-1185">Reference proteome</keyword>
<evidence type="ECO:0000313" key="1">
    <source>
        <dbReference type="EMBL" id="KAK8246377.1"/>
    </source>
</evidence>
<organism evidence="1 2">
    <name type="scientific">Phyllosticta capitalensis</name>
    <dbReference type="NCBI Taxonomy" id="121624"/>
    <lineage>
        <taxon>Eukaryota</taxon>
        <taxon>Fungi</taxon>
        <taxon>Dikarya</taxon>
        <taxon>Ascomycota</taxon>
        <taxon>Pezizomycotina</taxon>
        <taxon>Dothideomycetes</taxon>
        <taxon>Dothideomycetes incertae sedis</taxon>
        <taxon>Botryosphaeriales</taxon>
        <taxon>Phyllostictaceae</taxon>
        <taxon>Phyllosticta</taxon>
    </lineage>
</organism>
<dbReference type="PANTHER" id="PTHR39401">
    <property type="entry name" value="SNOAL-LIKE DOMAIN-CONTAINING PROTEIN"/>
    <property type="match status" value="1"/>
</dbReference>
<comment type="caution">
    <text evidence="1">The sequence shown here is derived from an EMBL/GenBank/DDBJ whole genome shotgun (WGS) entry which is preliminary data.</text>
</comment>
<dbReference type="PANTHER" id="PTHR39401:SF1">
    <property type="entry name" value="SNOAL-LIKE DOMAIN-CONTAINING PROTEIN"/>
    <property type="match status" value="1"/>
</dbReference>
<reference evidence="1 2" key="1">
    <citation type="submission" date="2024-04" db="EMBL/GenBank/DDBJ databases">
        <title>Phyllosticta paracitricarpa is synonymous to the EU quarantine fungus P. citricarpa based on phylogenomic analyses.</title>
        <authorList>
            <consortium name="Lawrence Berkeley National Laboratory"/>
            <person name="Van Ingen-Buijs V.A."/>
            <person name="Van Westerhoven A.C."/>
            <person name="Haridas S."/>
            <person name="Skiadas P."/>
            <person name="Martin F."/>
            <person name="Groenewald J.Z."/>
            <person name="Crous P.W."/>
            <person name="Seidl M.F."/>
        </authorList>
    </citation>
    <scope>NUCLEOTIDE SEQUENCE [LARGE SCALE GENOMIC DNA]</scope>
    <source>
        <strain evidence="1 2">CBS 123374</strain>
    </source>
</reference>
<evidence type="ECO:0000313" key="2">
    <source>
        <dbReference type="Proteomes" id="UP001492380"/>
    </source>
</evidence>
<dbReference type="Proteomes" id="UP001492380">
    <property type="component" value="Unassembled WGS sequence"/>
</dbReference>